<dbReference type="HOGENOM" id="CLU_1276398_0_0_0"/>
<keyword evidence="2" id="KW-1185">Reference proteome</keyword>
<protein>
    <submittedName>
        <fullName evidence="1">Leucine rich repeat variant</fullName>
    </submittedName>
</protein>
<geneLocation type="plasmid" evidence="1 2">
    <name>pMESIL02</name>
</geneLocation>
<organism evidence="1 2">
    <name type="scientific">Allomeiothermus silvanus (strain ATCC 700542 / DSM 9946 / NBRC 106475 / NCIMB 13440 / VI-R2)</name>
    <name type="common">Thermus silvanus</name>
    <dbReference type="NCBI Taxonomy" id="526227"/>
    <lineage>
        <taxon>Bacteria</taxon>
        <taxon>Thermotogati</taxon>
        <taxon>Deinococcota</taxon>
        <taxon>Deinococci</taxon>
        <taxon>Thermales</taxon>
        <taxon>Thermaceae</taxon>
        <taxon>Allomeiothermus</taxon>
    </lineage>
</organism>
<dbReference type="KEGG" id="msv:Mesil_3599"/>
<sequence length="216" mass="24703">MTPEHAREILEVLQDYSPVSEETYRALELLEAEGVRPYFRDRLEEAREPLTPPERLEALLYDPSEQVRSELARHPGLQGEQILFLAETGGAAVREALGKRYTLSLRAMEALAADDPPASLCRNPTLPEYLQLEILESHPERTADLLRNPNASPQVLEQIARSNQDEEILETVLYHDKTRLSTLAYIAEEAPDSLTRNRAREVLEDRLQRLEHSLER</sequence>
<evidence type="ECO:0000313" key="2">
    <source>
        <dbReference type="Proteomes" id="UP000001916"/>
    </source>
</evidence>
<evidence type="ECO:0000313" key="1">
    <source>
        <dbReference type="EMBL" id="ADH65389.1"/>
    </source>
</evidence>
<accession>D7BJN3</accession>
<name>D7BJN3_ALLS1</name>
<dbReference type="InterPro" id="IPR011989">
    <property type="entry name" value="ARM-like"/>
</dbReference>
<dbReference type="Proteomes" id="UP000001916">
    <property type="component" value="Plasmid pMESIL02"/>
</dbReference>
<reference evidence="1 2" key="1">
    <citation type="journal article" date="2010" name="Stand. Genomic Sci.">
        <title>Complete genome sequence of Meiothermus silvanus type strain (VI-R2).</title>
        <authorList>
            <person name="Sikorski J."/>
            <person name="Tindall B.J."/>
            <person name="Lowry S."/>
            <person name="Lucas S."/>
            <person name="Nolan M."/>
            <person name="Copeland A."/>
            <person name="Glavina Del Rio T."/>
            <person name="Tice H."/>
            <person name="Cheng J.F."/>
            <person name="Han C."/>
            <person name="Pitluck S."/>
            <person name="Liolios K."/>
            <person name="Ivanova N."/>
            <person name="Mavromatis K."/>
            <person name="Mikhailova N."/>
            <person name="Pati A."/>
            <person name="Goodwin L."/>
            <person name="Chen A."/>
            <person name="Palaniappan K."/>
            <person name="Land M."/>
            <person name="Hauser L."/>
            <person name="Chang Y.J."/>
            <person name="Jeffries C.D."/>
            <person name="Rohde M."/>
            <person name="Goker M."/>
            <person name="Woyke T."/>
            <person name="Bristow J."/>
            <person name="Eisen J.A."/>
            <person name="Markowitz V."/>
            <person name="Hugenholtz P."/>
            <person name="Kyrpides N.C."/>
            <person name="Klenk H.P."/>
            <person name="Lapidus A."/>
        </authorList>
    </citation>
    <scope>NUCLEOTIDE SEQUENCE [LARGE SCALE GENOMIC DNA]</scope>
    <source>
        <strain evidence="2">ATCC 700542 / DSM 9946 / VI-R2</strain>
        <plasmid evidence="2">Plasmid pMESIL02</plasmid>
    </source>
</reference>
<keyword evidence="1" id="KW-0614">Plasmid</keyword>
<gene>
    <name evidence="1" type="ORF">Mesil_3599</name>
</gene>
<dbReference type="EMBL" id="CP002044">
    <property type="protein sequence ID" value="ADH65389.1"/>
    <property type="molecule type" value="Genomic_DNA"/>
</dbReference>
<proteinExistence type="predicted"/>
<dbReference type="Gene3D" id="1.25.10.10">
    <property type="entry name" value="Leucine-rich Repeat Variant"/>
    <property type="match status" value="1"/>
</dbReference>
<dbReference type="AlphaFoldDB" id="D7BJN3"/>
<dbReference type="RefSeq" id="WP_013159863.1">
    <property type="nucleotide sequence ID" value="NC_014214.1"/>
</dbReference>